<accession>W5YP71</accession>
<reference evidence="1 2" key="1">
    <citation type="journal article" date="2014" name="Genome Announc.">
        <title>Draft Genome Sequences of Marinobacter similis A3d10T and Marinobacter salarius R9SW1T.</title>
        <authorList>
            <person name="Ivanova E.P."/>
            <person name="Ng H.J."/>
            <person name="Webb H.K."/>
            <person name="Feng G."/>
            <person name="Oshima K."/>
            <person name="Hattori M."/>
            <person name="Ohkuma M."/>
            <person name="Sergeev A.F."/>
            <person name="Mikhailov V.V."/>
            <person name="Crawford R.J."/>
            <person name="Sawabe T."/>
        </authorList>
    </citation>
    <scope>NUCLEOTIDE SEQUENCE [LARGE SCALE GENOMIC DNA]</scope>
    <source>
        <strain evidence="1 2">A3d10</strain>
    </source>
</reference>
<evidence type="ECO:0000313" key="1">
    <source>
        <dbReference type="EMBL" id="AHI28283.1"/>
    </source>
</evidence>
<dbReference type="HOGENOM" id="CLU_2601858_0_0_6"/>
<dbReference type="AlphaFoldDB" id="W5YP71"/>
<dbReference type="OrthoDB" id="6369551at2"/>
<dbReference type="KEGG" id="msx:AU14_05600"/>
<name>W5YP71_9GAMM</name>
<dbReference type="RefSeq" id="WP_052471970.1">
    <property type="nucleotide sequence ID" value="NZ_CP007151.1"/>
</dbReference>
<dbReference type="EMBL" id="CP007151">
    <property type="protein sequence ID" value="AHI28283.1"/>
    <property type="molecule type" value="Genomic_DNA"/>
</dbReference>
<gene>
    <name evidence="1" type="ORF">AU14_05600</name>
</gene>
<organism evidence="1 2">
    <name type="scientific">Marinobacter similis</name>
    <dbReference type="NCBI Taxonomy" id="1420916"/>
    <lineage>
        <taxon>Bacteria</taxon>
        <taxon>Pseudomonadati</taxon>
        <taxon>Pseudomonadota</taxon>
        <taxon>Gammaproteobacteria</taxon>
        <taxon>Pseudomonadales</taxon>
        <taxon>Marinobacteraceae</taxon>
        <taxon>Marinobacter</taxon>
    </lineage>
</organism>
<protein>
    <submittedName>
        <fullName evidence="1">Uncharacterized protein</fullName>
    </submittedName>
</protein>
<proteinExistence type="predicted"/>
<dbReference type="Proteomes" id="UP000061489">
    <property type="component" value="Chromosome"/>
</dbReference>
<evidence type="ECO:0000313" key="2">
    <source>
        <dbReference type="Proteomes" id="UP000061489"/>
    </source>
</evidence>
<keyword evidence="2" id="KW-1185">Reference proteome</keyword>
<sequence>MLAFRNHHQSAPHQPINAWMESYSRRQNFRRMARSLLAERDEILSDLGYNRYDLLDALHLPLHSDAMQYIEARRSKRKQQNRTD</sequence>